<evidence type="ECO:0000313" key="4">
    <source>
        <dbReference type="Proteomes" id="UP000319342"/>
    </source>
</evidence>
<accession>A0A518CYR1</accession>
<dbReference type="SUPFAM" id="SSF53756">
    <property type="entry name" value="UDP-Glycosyltransferase/glycogen phosphorylase"/>
    <property type="match status" value="1"/>
</dbReference>
<evidence type="ECO:0000256" key="1">
    <source>
        <dbReference type="SAM" id="SignalP"/>
    </source>
</evidence>
<keyword evidence="1" id="KW-0732">Signal</keyword>
<dbReference type="Gene3D" id="3.40.50.2000">
    <property type="entry name" value="Glycogen Phosphorylase B"/>
    <property type="match status" value="2"/>
</dbReference>
<evidence type="ECO:0000313" key="3">
    <source>
        <dbReference type="EMBL" id="QDU84356.1"/>
    </source>
</evidence>
<feature type="domain" description="Glycosyl transferase family 1" evidence="2">
    <location>
        <begin position="73"/>
        <end position="218"/>
    </location>
</feature>
<dbReference type="EMBL" id="CP036290">
    <property type="protein sequence ID" value="QDU84356.1"/>
    <property type="molecule type" value="Genomic_DNA"/>
</dbReference>
<dbReference type="PANTHER" id="PTHR45947">
    <property type="entry name" value="SULFOQUINOVOSYL TRANSFERASE SQD2"/>
    <property type="match status" value="1"/>
</dbReference>
<keyword evidence="4" id="KW-1185">Reference proteome</keyword>
<proteinExistence type="predicted"/>
<dbReference type="GO" id="GO:0102710">
    <property type="term" value="F:D-inositol-3-phosphate glycosyltransferase activity"/>
    <property type="evidence" value="ECO:0007669"/>
    <property type="project" value="UniProtKB-EC"/>
</dbReference>
<keyword evidence="3" id="KW-0328">Glycosyltransferase</keyword>
<gene>
    <name evidence="3" type="primary">mshA_3</name>
    <name evidence="3" type="ORF">Pla163_14630</name>
</gene>
<dbReference type="InterPro" id="IPR001296">
    <property type="entry name" value="Glyco_trans_1"/>
</dbReference>
<dbReference type="Proteomes" id="UP000319342">
    <property type="component" value="Chromosome"/>
</dbReference>
<dbReference type="InterPro" id="IPR050194">
    <property type="entry name" value="Glycosyltransferase_grp1"/>
</dbReference>
<sequence precursor="true">MRAFRAEALACLALSDLLFTPSAAARAVFERAGVESGRIAVVENGVDVDAIAAAVGAARAASAAASGDTGGGEIRLGVLGTVLPSKGVAELAEAVNEAALDGLVLEVHGDLTPYHGYTGHLDRLRELAAAAPNRVRLVAPFEREALPRVLAGLHGVAVPSTWDEVFGLSAREARAAGLPVLVSAAGGLPDVVADGGGLAVPRGDRAAWVAALGRFMGTERESWAQAPCRARTTDAMAEELLTRYADAIEQRTGERPVMAGEVQAESASGPSAAPARRSFLGRLFGGR</sequence>
<feature type="signal peptide" evidence="1">
    <location>
        <begin position="1"/>
        <end position="24"/>
    </location>
</feature>
<dbReference type="Pfam" id="PF00534">
    <property type="entry name" value="Glycos_transf_1"/>
    <property type="match status" value="1"/>
</dbReference>
<dbReference type="PANTHER" id="PTHR45947:SF3">
    <property type="entry name" value="SULFOQUINOVOSYL TRANSFERASE SQD2"/>
    <property type="match status" value="1"/>
</dbReference>
<organism evidence="3 4">
    <name type="scientific">Rohdeia mirabilis</name>
    <dbReference type="NCBI Taxonomy" id="2528008"/>
    <lineage>
        <taxon>Bacteria</taxon>
        <taxon>Pseudomonadati</taxon>
        <taxon>Planctomycetota</taxon>
        <taxon>Planctomycetia</taxon>
        <taxon>Planctomycetia incertae sedis</taxon>
        <taxon>Rohdeia</taxon>
    </lineage>
</organism>
<protein>
    <submittedName>
        <fullName evidence="3">D-inositol 3-phosphate glycosyltransferase</fullName>
        <ecNumber evidence="3">2.4.1.250</ecNumber>
    </submittedName>
</protein>
<name>A0A518CYR1_9BACT</name>
<dbReference type="AlphaFoldDB" id="A0A518CYR1"/>
<evidence type="ECO:0000259" key="2">
    <source>
        <dbReference type="Pfam" id="PF00534"/>
    </source>
</evidence>
<dbReference type="OrthoDB" id="232381at2"/>
<feature type="chain" id="PRO_5021905264" evidence="1">
    <location>
        <begin position="25"/>
        <end position="287"/>
    </location>
</feature>
<keyword evidence="3" id="KW-0808">Transferase</keyword>
<dbReference type="EC" id="2.4.1.250" evidence="3"/>
<reference evidence="3 4" key="1">
    <citation type="submission" date="2019-02" db="EMBL/GenBank/DDBJ databases">
        <title>Deep-cultivation of Planctomycetes and their phenomic and genomic characterization uncovers novel biology.</title>
        <authorList>
            <person name="Wiegand S."/>
            <person name="Jogler M."/>
            <person name="Boedeker C."/>
            <person name="Pinto D."/>
            <person name="Vollmers J."/>
            <person name="Rivas-Marin E."/>
            <person name="Kohn T."/>
            <person name="Peeters S.H."/>
            <person name="Heuer A."/>
            <person name="Rast P."/>
            <person name="Oberbeckmann S."/>
            <person name="Bunk B."/>
            <person name="Jeske O."/>
            <person name="Meyerdierks A."/>
            <person name="Storesund J.E."/>
            <person name="Kallscheuer N."/>
            <person name="Luecker S."/>
            <person name="Lage O.M."/>
            <person name="Pohl T."/>
            <person name="Merkel B.J."/>
            <person name="Hornburger P."/>
            <person name="Mueller R.-W."/>
            <person name="Bruemmer F."/>
            <person name="Labrenz M."/>
            <person name="Spormann A.M."/>
            <person name="Op den Camp H."/>
            <person name="Overmann J."/>
            <person name="Amann R."/>
            <person name="Jetten M.S.M."/>
            <person name="Mascher T."/>
            <person name="Medema M.H."/>
            <person name="Devos D.P."/>
            <person name="Kaster A.-K."/>
            <person name="Ovreas L."/>
            <person name="Rohde M."/>
            <person name="Galperin M.Y."/>
            <person name="Jogler C."/>
        </authorList>
    </citation>
    <scope>NUCLEOTIDE SEQUENCE [LARGE SCALE GENOMIC DNA]</scope>
    <source>
        <strain evidence="3 4">Pla163</strain>
    </source>
</reference>
<dbReference type="RefSeq" id="WP_145185728.1">
    <property type="nucleotide sequence ID" value="NZ_CP036290.1"/>
</dbReference>